<dbReference type="InterPro" id="IPR016181">
    <property type="entry name" value="Acyl_CoA_acyltransferase"/>
</dbReference>
<keyword evidence="11" id="KW-0539">Nucleus</keyword>
<feature type="region of interest" description="Disordered" evidence="13">
    <location>
        <begin position="73"/>
        <end position="214"/>
    </location>
</feature>
<keyword evidence="6" id="KW-0863">Zinc-finger</keyword>
<evidence type="ECO:0000256" key="1">
    <source>
        <dbReference type="ARBA" id="ARBA00004123"/>
    </source>
</evidence>
<evidence type="ECO:0000256" key="9">
    <source>
        <dbReference type="ARBA" id="ARBA00023015"/>
    </source>
</evidence>
<dbReference type="PANTHER" id="PTHR10615:SF219">
    <property type="entry name" value="HISTONE ACETYLTRANSFERASE KAT5"/>
    <property type="match status" value="1"/>
</dbReference>
<sequence>MLATNPGQPSKPRAADQPPSEKRRRTGKDTTSHGPTLEVALVDIDLVVFGRYEIKAWFPSPYVIDQLEYRQATSAAKPPPQPEPATLRLKRQSNGRFLKKQPKSSRPTRHTHAFQEHPPNTLPTSPSHSTPPPETHDDDHRIQKHNRSPSPDSLSSLQSTSSPPSNHSDLHHPNHLLPVPPNHLYPSPQSHPSSLTSDPGPTTSHPASNHLLPHSRPPPALKLYVCDGCLKYLFSSESYLQHKSGKLIIREVDGSSAKLYCQCLCLFGKLFIDHKYIFFDVEGFKFYVLTEAGDEAGGRETIVGFFSKEKISYDGYNLACIVTLPPFQNKGHGTLLIEFSYELDRIEAEKGAGVFLEHSHKQVLGTPERPLSALGARGYLRFWTAVLVRFFRTLFTPPAPRAATKASARRGAPPAETPIAISLEHISRSTRLRPDDVAFALEDEEEAFVITPRLVERVARKANVRRALLDPRHVLLNPLYTPFLPPPSVRPPAPPFSEPTPNLCQTRPSRPSLCGSQALELLRPQALKTSSPPNLKPQNHYHQQKPNSFNHSTAHSYRLFLTFPHSLI</sequence>
<dbReference type="EC" id="2.3.1.48" evidence="3"/>
<evidence type="ECO:0000256" key="4">
    <source>
        <dbReference type="ARBA" id="ARBA00022679"/>
    </source>
</evidence>
<reference evidence="15" key="1">
    <citation type="submission" date="2022-10" db="EMBL/GenBank/DDBJ databases">
        <title>Puccinia triticina Genome sequencing and assembly.</title>
        <authorList>
            <person name="Li C."/>
        </authorList>
    </citation>
    <scope>NUCLEOTIDE SEQUENCE</scope>
    <source>
        <strain evidence="15">Pt15</strain>
    </source>
</reference>
<dbReference type="Gene3D" id="1.10.10.10">
    <property type="entry name" value="Winged helix-like DNA-binding domain superfamily/Winged helix DNA-binding domain"/>
    <property type="match status" value="1"/>
</dbReference>
<feature type="compositionally biased region" description="Low complexity" evidence="13">
    <location>
        <begin position="117"/>
        <end position="128"/>
    </location>
</feature>
<dbReference type="InterPro" id="IPR002717">
    <property type="entry name" value="HAT_MYST-type"/>
</dbReference>
<feature type="domain" description="MYST-type HAT" evidence="14">
    <location>
        <begin position="162"/>
        <end position="482"/>
    </location>
</feature>
<keyword evidence="4" id="KW-0808">Transferase</keyword>
<keyword evidence="16" id="KW-1185">Reference proteome</keyword>
<dbReference type="Gene3D" id="3.30.60.60">
    <property type="entry name" value="N-acetyl transferase-like"/>
    <property type="match status" value="1"/>
</dbReference>
<dbReference type="Proteomes" id="UP001164743">
    <property type="component" value="Chromosome 9A"/>
</dbReference>
<feature type="region of interest" description="Disordered" evidence="13">
    <location>
        <begin position="490"/>
        <end position="510"/>
    </location>
</feature>
<keyword evidence="8" id="KW-0007">Acetylation</keyword>
<feature type="region of interest" description="Disordered" evidence="13">
    <location>
        <begin position="1"/>
        <end position="34"/>
    </location>
</feature>
<dbReference type="RefSeq" id="XP_053023917.1">
    <property type="nucleotide sequence ID" value="XM_053172702.1"/>
</dbReference>
<evidence type="ECO:0000256" key="8">
    <source>
        <dbReference type="ARBA" id="ARBA00022990"/>
    </source>
</evidence>
<comment type="subcellular location">
    <subcellularLocation>
        <location evidence="1">Nucleus</location>
    </subcellularLocation>
</comment>
<evidence type="ECO:0000256" key="13">
    <source>
        <dbReference type="SAM" id="MobiDB-lite"/>
    </source>
</evidence>
<dbReference type="InterPro" id="IPR036388">
    <property type="entry name" value="WH-like_DNA-bd_sf"/>
</dbReference>
<feature type="compositionally biased region" description="Low complexity" evidence="13">
    <location>
        <begin position="148"/>
        <end position="167"/>
    </location>
</feature>
<feature type="compositionally biased region" description="Polar residues" evidence="13">
    <location>
        <begin position="500"/>
        <end position="509"/>
    </location>
</feature>
<keyword evidence="9" id="KW-0805">Transcription regulation</keyword>
<evidence type="ECO:0000256" key="5">
    <source>
        <dbReference type="ARBA" id="ARBA00022723"/>
    </source>
</evidence>
<feature type="compositionally biased region" description="Polar residues" evidence="13">
    <location>
        <begin position="187"/>
        <end position="207"/>
    </location>
</feature>
<dbReference type="SUPFAM" id="SSF55729">
    <property type="entry name" value="Acyl-CoA N-acyltransferases (Nat)"/>
    <property type="match status" value="1"/>
</dbReference>
<dbReference type="CDD" id="cd04301">
    <property type="entry name" value="NAT_SF"/>
    <property type="match status" value="1"/>
</dbReference>
<evidence type="ECO:0000256" key="10">
    <source>
        <dbReference type="ARBA" id="ARBA00023163"/>
    </source>
</evidence>
<evidence type="ECO:0000256" key="2">
    <source>
        <dbReference type="ARBA" id="ARBA00010107"/>
    </source>
</evidence>
<accession>A0ABY7D079</accession>
<keyword evidence="10" id="KW-0804">Transcription</keyword>
<dbReference type="EMBL" id="CP110429">
    <property type="protein sequence ID" value="WAQ88362.1"/>
    <property type="molecule type" value="Genomic_DNA"/>
</dbReference>
<dbReference type="Gene3D" id="3.40.630.30">
    <property type="match status" value="1"/>
</dbReference>
<dbReference type="Pfam" id="PF01853">
    <property type="entry name" value="MOZ_SAS"/>
    <property type="match status" value="1"/>
</dbReference>
<evidence type="ECO:0000256" key="3">
    <source>
        <dbReference type="ARBA" id="ARBA00013184"/>
    </source>
</evidence>
<protein>
    <recommendedName>
        <fullName evidence="3">histone acetyltransferase</fullName>
        <ecNumber evidence="3">2.3.1.48</ecNumber>
    </recommendedName>
</protein>
<evidence type="ECO:0000256" key="12">
    <source>
        <dbReference type="ARBA" id="ARBA00023315"/>
    </source>
</evidence>
<keyword evidence="12" id="KW-0012">Acyltransferase</keyword>
<organism evidence="15 16">
    <name type="scientific">Puccinia triticina</name>
    <dbReference type="NCBI Taxonomy" id="208348"/>
    <lineage>
        <taxon>Eukaryota</taxon>
        <taxon>Fungi</taxon>
        <taxon>Dikarya</taxon>
        <taxon>Basidiomycota</taxon>
        <taxon>Pucciniomycotina</taxon>
        <taxon>Pucciniomycetes</taxon>
        <taxon>Pucciniales</taxon>
        <taxon>Pucciniaceae</taxon>
        <taxon>Puccinia</taxon>
    </lineage>
</organism>
<evidence type="ECO:0000256" key="7">
    <source>
        <dbReference type="ARBA" id="ARBA00022833"/>
    </source>
</evidence>
<keyword evidence="5" id="KW-0479">Metal-binding</keyword>
<gene>
    <name evidence="15" type="ORF">PtA15_9A489</name>
</gene>
<dbReference type="PANTHER" id="PTHR10615">
    <property type="entry name" value="HISTONE ACETYLTRANSFERASE"/>
    <property type="match status" value="1"/>
</dbReference>
<name>A0ABY7D079_9BASI</name>
<dbReference type="PROSITE" id="PS51726">
    <property type="entry name" value="MYST_HAT"/>
    <property type="match status" value="1"/>
</dbReference>
<comment type="similarity">
    <text evidence="2">Belongs to the MYST (SAS/MOZ) family.</text>
</comment>
<evidence type="ECO:0000313" key="16">
    <source>
        <dbReference type="Proteomes" id="UP001164743"/>
    </source>
</evidence>
<feature type="region of interest" description="Disordered" evidence="13">
    <location>
        <begin position="528"/>
        <end position="549"/>
    </location>
</feature>
<evidence type="ECO:0000259" key="14">
    <source>
        <dbReference type="PROSITE" id="PS51726"/>
    </source>
</evidence>
<evidence type="ECO:0000256" key="11">
    <source>
        <dbReference type="ARBA" id="ARBA00023242"/>
    </source>
</evidence>
<dbReference type="GeneID" id="77813597"/>
<dbReference type="InterPro" id="IPR050603">
    <property type="entry name" value="MYST_HAT"/>
</dbReference>
<proteinExistence type="inferred from homology"/>
<evidence type="ECO:0000256" key="6">
    <source>
        <dbReference type="ARBA" id="ARBA00022771"/>
    </source>
</evidence>
<keyword evidence="7" id="KW-0862">Zinc</keyword>
<evidence type="ECO:0000313" key="15">
    <source>
        <dbReference type="EMBL" id="WAQ88362.1"/>
    </source>
</evidence>
<feature type="compositionally biased region" description="Basic residues" evidence="13">
    <location>
        <begin position="88"/>
        <end position="112"/>
    </location>
</feature>